<dbReference type="PANTHER" id="PTHR11236:SF48">
    <property type="entry name" value="ISOCHORISMATE SYNTHASE MENF"/>
    <property type="match status" value="1"/>
</dbReference>
<feature type="domain" description="Chorismate-utilising enzyme C-terminal" evidence="16">
    <location>
        <begin position="221"/>
        <end position="474"/>
    </location>
</feature>
<proteinExistence type="inferred from homology"/>
<comment type="similarity">
    <text evidence="3 15">Belongs to the anthranilate synthase component I family.</text>
</comment>
<keyword evidence="12 15" id="KW-0456">Lyase</keyword>
<keyword evidence="19" id="KW-1185">Reference proteome</keyword>
<keyword evidence="7 15" id="KW-0028">Amino-acid biosynthesis</keyword>
<dbReference type="InterPro" id="IPR006805">
    <property type="entry name" value="Anth_synth_I_N"/>
</dbReference>
<evidence type="ECO:0000256" key="7">
    <source>
        <dbReference type="ARBA" id="ARBA00022605"/>
    </source>
</evidence>
<dbReference type="GO" id="GO:0004049">
    <property type="term" value="F:anthranilate synthase activity"/>
    <property type="evidence" value="ECO:0007669"/>
    <property type="project" value="UniProtKB-EC"/>
</dbReference>
<dbReference type="Gene3D" id="3.60.120.10">
    <property type="entry name" value="Anthranilate synthase"/>
    <property type="match status" value="1"/>
</dbReference>
<organism evidence="18 19">
    <name type="scientific">Caproicibacter fermentans</name>
    <dbReference type="NCBI Taxonomy" id="2576756"/>
    <lineage>
        <taxon>Bacteria</taxon>
        <taxon>Bacillati</taxon>
        <taxon>Bacillota</taxon>
        <taxon>Clostridia</taxon>
        <taxon>Eubacteriales</taxon>
        <taxon>Acutalibacteraceae</taxon>
        <taxon>Caproicibacter</taxon>
    </lineage>
</organism>
<evidence type="ECO:0000256" key="1">
    <source>
        <dbReference type="ARBA" id="ARBA00001946"/>
    </source>
</evidence>
<comment type="cofactor">
    <cofactor evidence="1 15">
        <name>Mg(2+)</name>
        <dbReference type="ChEBI" id="CHEBI:18420"/>
    </cofactor>
</comment>
<keyword evidence="8 15" id="KW-0479">Metal-binding</keyword>
<dbReference type="Pfam" id="PF04715">
    <property type="entry name" value="Anth_synt_I_N"/>
    <property type="match status" value="1"/>
</dbReference>
<comment type="pathway">
    <text evidence="2 15">Amino-acid biosynthesis; L-tryptophan biosynthesis; L-tryptophan from chorismate: step 1/5.</text>
</comment>
<gene>
    <name evidence="15 18" type="primary">trpE</name>
    <name evidence="18" type="ORF">CAFE_14240</name>
</gene>
<dbReference type="PRINTS" id="PR00095">
    <property type="entry name" value="ANTSNTHASEI"/>
</dbReference>
<sequence length="488" mass="54802">MLYPPIETVTTLLQNFRTVPVFSAELMDCRTPVGIFAALKENSENCFLLESVEQSERWGRYSFIGVNPKEELVLRDGTVTIRSTEEAYEEPVTDPAEFLAGYLEKYRSPHFSGLPRFAGGLAGYFGYDLLRYLEPKLGRPPRNDLEMPDSVLHRYDEVVAIDHLSGKAYVILHIDGNAEIKRQYDACEERAKELFRQMGGEPCLNARKTSKEPLIRCNISKQDFISRIETAKRFIRAGDIFQVVPSRRFEAENPPDAFSVYRMLRATNPSPYLYYFQAPDYQIAGASPEMLVRVEDGVVMNKPIAGTSPRGRDKTEDRRLERELLRDEKECAEHAMLVDLGRNDVGRVSKFGTVKVCDFMHVERASRVMHLVSEVQGELREDKTAVDALFSVLPAGTLSGAPKIRAMQIIDELEPVKRGVYGGAIGYLGFDGNADTCIAIRTALFHKGKAYVQAGMGIVADSDSEKEYEESADKAQAVLEAIRRAAEL</sequence>
<dbReference type="InterPro" id="IPR005256">
    <property type="entry name" value="Anth_synth_I_PabB"/>
</dbReference>
<keyword evidence="9 15" id="KW-0822">Tryptophan biosynthesis</keyword>
<name>A0A6N8HY27_9FIRM</name>
<evidence type="ECO:0000256" key="14">
    <source>
        <dbReference type="ARBA" id="ARBA00047683"/>
    </source>
</evidence>
<dbReference type="Proteomes" id="UP000469440">
    <property type="component" value="Unassembled WGS sequence"/>
</dbReference>
<evidence type="ECO:0000256" key="4">
    <source>
        <dbReference type="ARBA" id="ARBA00011575"/>
    </source>
</evidence>
<dbReference type="EC" id="4.1.3.27" evidence="5 15"/>
<evidence type="ECO:0000256" key="8">
    <source>
        <dbReference type="ARBA" id="ARBA00022723"/>
    </source>
</evidence>
<dbReference type="InterPro" id="IPR015890">
    <property type="entry name" value="Chorismate_C"/>
</dbReference>
<dbReference type="PANTHER" id="PTHR11236">
    <property type="entry name" value="AMINOBENZOATE/ANTHRANILATE SYNTHASE"/>
    <property type="match status" value="1"/>
</dbReference>
<feature type="domain" description="Anthranilate synthase component I N-terminal" evidence="17">
    <location>
        <begin position="30"/>
        <end position="170"/>
    </location>
</feature>
<evidence type="ECO:0000313" key="18">
    <source>
        <dbReference type="EMBL" id="MVB10726.1"/>
    </source>
</evidence>
<protein>
    <recommendedName>
        <fullName evidence="6 15">Anthranilate synthase component 1</fullName>
        <ecNumber evidence="5 15">4.1.3.27</ecNumber>
    </recommendedName>
</protein>
<accession>A0A6N8HY27</accession>
<dbReference type="GO" id="GO:0000162">
    <property type="term" value="P:L-tryptophan biosynthetic process"/>
    <property type="evidence" value="ECO:0007669"/>
    <property type="project" value="UniProtKB-UniPathway"/>
</dbReference>
<dbReference type="InterPro" id="IPR019999">
    <property type="entry name" value="Anth_synth_I-like"/>
</dbReference>
<comment type="catalytic activity">
    <reaction evidence="14 15">
        <text>chorismate + L-glutamine = anthranilate + pyruvate + L-glutamate + H(+)</text>
        <dbReference type="Rhea" id="RHEA:21732"/>
        <dbReference type="ChEBI" id="CHEBI:15361"/>
        <dbReference type="ChEBI" id="CHEBI:15378"/>
        <dbReference type="ChEBI" id="CHEBI:16567"/>
        <dbReference type="ChEBI" id="CHEBI:29748"/>
        <dbReference type="ChEBI" id="CHEBI:29985"/>
        <dbReference type="ChEBI" id="CHEBI:58359"/>
        <dbReference type="EC" id="4.1.3.27"/>
    </reaction>
</comment>
<evidence type="ECO:0000256" key="3">
    <source>
        <dbReference type="ARBA" id="ARBA00009562"/>
    </source>
</evidence>
<keyword evidence="11 15" id="KW-0057">Aromatic amino acid biosynthesis</keyword>
<evidence type="ECO:0000256" key="5">
    <source>
        <dbReference type="ARBA" id="ARBA00012266"/>
    </source>
</evidence>
<comment type="subunit">
    <text evidence="4 15">Heterotetramer consisting of two non-identical subunits: a beta subunit (TrpG) and a large alpha subunit (TrpE).</text>
</comment>
<evidence type="ECO:0000259" key="16">
    <source>
        <dbReference type="Pfam" id="PF00425"/>
    </source>
</evidence>
<comment type="caution">
    <text evidence="18">The sequence shown here is derived from an EMBL/GenBank/DDBJ whole genome shotgun (WGS) entry which is preliminary data.</text>
</comment>
<evidence type="ECO:0000256" key="12">
    <source>
        <dbReference type="ARBA" id="ARBA00023239"/>
    </source>
</evidence>
<evidence type="ECO:0000259" key="17">
    <source>
        <dbReference type="Pfam" id="PF04715"/>
    </source>
</evidence>
<dbReference type="Pfam" id="PF00425">
    <property type="entry name" value="Chorismate_bind"/>
    <property type="match status" value="1"/>
</dbReference>
<evidence type="ECO:0000256" key="13">
    <source>
        <dbReference type="ARBA" id="ARBA00025634"/>
    </source>
</evidence>
<dbReference type="AlphaFoldDB" id="A0A6N8HY27"/>
<dbReference type="OrthoDB" id="9803598at2"/>
<comment type="function">
    <text evidence="13 15">Part of a heterotetrameric complex that catalyzes the two-step biosynthesis of anthranilate, an intermediate in the biosynthesis of L-tryptophan. In the first step, the glutamine-binding beta subunit (TrpG) of anthranilate synthase (AS) provides the glutamine amidotransferase activity which generates ammonia as a substrate that, along with chorismate, is used in the second step, catalyzed by the large alpha subunit of AS (TrpE) to produce anthranilate. In the absence of TrpG, TrpE can synthesize anthranilate directly from chorismate and high concentrations of ammonia.</text>
</comment>
<dbReference type="UniPathway" id="UPA00035">
    <property type="reaction ID" value="UER00040"/>
</dbReference>
<keyword evidence="10 15" id="KW-0460">Magnesium</keyword>
<evidence type="ECO:0000256" key="15">
    <source>
        <dbReference type="RuleBase" id="RU364045"/>
    </source>
</evidence>
<dbReference type="InterPro" id="IPR005801">
    <property type="entry name" value="ADC_synthase"/>
</dbReference>
<dbReference type="GO" id="GO:0046872">
    <property type="term" value="F:metal ion binding"/>
    <property type="evidence" value="ECO:0007669"/>
    <property type="project" value="UniProtKB-KW"/>
</dbReference>
<evidence type="ECO:0000256" key="2">
    <source>
        <dbReference type="ARBA" id="ARBA00004873"/>
    </source>
</evidence>
<reference evidence="18 19" key="1">
    <citation type="submission" date="2019-09" db="EMBL/GenBank/DDBJ databases">
        <title>Genome sequence of Clostridium sp. EA1.</title>
        <authorList>
            <person name="Poehlein A."/>
            <person name="Bengelsdorf F.R."/>
            <person name="Daniel R."/>
        </authorList>
    </citation>
    <scope>NUCLEOTIDE SEQUENCE [LARGE SCALE GENOMIC DNA]</scope>
    <source>
        <strain evidence="18 19">EA1</strain>
    </source>
</reference>
<dbReference type="SUPFAM" id="SSF56322">
    <property type="entry name" value="ADC synthase"/>
    <property type="match status" value="1"/>
</dbReference>
<evidence type="ECO:0000256" key="9">
    <source>
        <dbReference type="ARBA" id="ARBA00022822"/>
    </source>
</evidence>
<evidence type="ECO:0000256" key="11">
    <source>
        <dbReference type="ARBA" id="ARBA00023141"/>
    </source>
</evidence>
<dbReference type="RefSeq" id="WP_156990201.1">
    <property type="nucleotide sequence ID" value="NZ_VWXL01000047.1"/>
</dbReference>
<dbReference type="NCBIfam" id="TIGR00564">
    <property type="entry name" value="trpE_most"/>
    <property type="match status" value="1"/>
</dbReference>
<evidence type="ECO:0000256" key="6">
    <source>
        <dbReference type="ARBA" id="ARBA00020653"/>
    </source>
</evidence>
<dbReference type="EMBL" id="VWXL01000047">
    <property type="protein sequence ID" value="MVB10726.1"/>
    <property type="molecule type" value="Genomic_DNA"/>
</dbReference>
<evidence type="ECO:0000313" key="19">
    <source>
        <dbReference type="Proteomes" id="UP000469440"/>
    </source>
</evidence>
<evidence type="ECO:0000256" key="10">
    <source>
        <dbReference type="ARBA" id="ARBA00022842"/>
    </source>
</evidence>